<dbReference type="RefSeq" id="WP_215923525.1">
    <property type="nucleotide sequence ID" value="NZ_JAHKNI010000021.1"/>
</dbReference>
<proteinExistence type="predicted"/>
<dbReference type="InterPro" id="IPR043917">
    <property type="entry name" value="DUF5753"/>
</dbReference>
<evidence type="ECO:0000313" key="3">
    <source>
        <dbReference type="Proteomes" id="UP000733379"/>
    </source>
</evidence>
<dbReference type="Pfam" id="PF19054">
    <property type="entry name" value="DUF5753"/>
    <property type="match status" value="1"/>
</dbReference>
<dbReference type="EMBL" id="JAHKNI010000021">
    <property type="protein sequence ID" value="MBU3067450.1"/>
    <property type="molecule type" value="Genomic_DNA"/>
</dbReference>
<comment type="caution">
    <text evidence="2">The sequence shown here is derived from an EMBL/GenBank/DDBJ whole genome shotgun (WGS) entry which is preliminary data.</text>
</comment>
<dbReference type="InterPro" id="IPR010982">
    <property type="entry name" value="Lambda_DNA-bd_dom_sf"/>
</dbReference>
<evidence type="ECO:0000259" key="1">
    <source>
        <dbReference type="Pfam" id="PF19054"/>
    </source>
</evidence>
<gene>
    <name evidence="2" type="ORF">KO481_38750</name>
</gene>
<dbReference type="Proteomes" id="UP000733379">
    <property type="component" value="Unassembled WGS sequence"/>
</dbReference>
<dbReference type="Pfam" id="PF13560">
    <property type="entry name" value="HTH_31"/>
    <property type="match status" value="1"/>
</dbReference>
<accession>A0ABS6BDE7</accession>
<evidence type="ECO:0000313" key="2">
    <source>
        <dbReference type="EMBL" id="MBU3067450.1"/>
    </source>
</evidence>
<keyword evidence="3" id="KW-1185">Reference proteome</keyword>
<name>A0ABS6BDE7_9NOCA</name>
<feature type="domain" description="DUF5753" evidence="1">
    <location>
        <begin position="106"/>
        <end position="287"/>
    </location>
</feature>
<organism evidence="2 3">
    <name type="scientific">Nocardia albiluteola</name>
    <dbReference type="NCBI Taxonomy" id="2842303"/>
    <lineage>
        <taxon>Bacteria</taxon>
        <taxon>Bacillati</taxon>
        <taxon>Actinomycetota</taxon>
        <taxon>Actinomycetes</taxon>
        <taxon>Mycobacteriales</taxon>
        <taxon>Nocardiaceae</taxon>
        <taxon>Nocardia</taxon>
    </lineage>
</organism>
<reference evidence="2 3" key="1">
    <citation type="submission" date="2021-06" db="EMBL/GenBank/DDBJ databases">
        <title>Actinomycetes sequencing.</title>
        <authorList>
            <person name="Shan Q."/>
        </authorList>
    </citation>
    <scope>NUCLEOTIDE SEQUENCE [LARGE SCALE GENOMIC DNA]</scope>
    <source>
        <strain evidence="2 3">NEAU-G5</strain>
    </source>
</reference>
<protein>
    <submittedName>
        <fullName evidence="2">Helix-turn-helix domain-containing protein</fullName>
    </submittedName>
</protein>
<dbReference type="SUPFAM" id="SSF47413">
    <property type="entry name" value="lambda repressor-like DNA-binding domains"/>
    <property type="match status" value="1"/>
</dbReference>
<sequence>MPAQPKTFSIPRSQLARILMMLHKDSGLYIKDVAEQINVHHTTVAKMLKGQPCNLKPIYLDKLCDVYRVDRETRASLKTLAAEAESATDWWYDFNDVLSPHKLDVYINLERLATTFTIYQNERLPGLLQTDEYARALFRTNPDLTPEEVERHTRVRMRRQDILCKPDFRLNAILDEGIIRRALCHDGFAAGHVRHILELSALPNVTIQLVPLDIGIYRGTEMGPFLILDFDRPDDPIADTPVVFLEGGPYGGNLYLQKPEQVALYRDSWSDIQDSALSTAQTRAYLSEVAKEISR</sequence>